<sequence>MSGYPYTFGYGVPVSYGVPVQTRQAIVYQVQPTYHQPVVFAQARYVAPSLSGPQLISSTYEQVGGQTWSVQTFRDPTTGITFQKRTPGVFV</sequence>
<gene>
    <name evidence="1" type="ORF">Barrevirus4_16</name>
</gene>
<name>A0A3G4ZPU8_9VIRU</name>
<reference evidence="1" key="1">
    <citation type="submission" date="2018-10" db="EMBL/GenBank/DDBJ databases">
        <title>Hidden diversity of soil giant viruses.</title>
        <authorList>
            <person name="Schulz F."/>
            <person name="Alteio L."/>
            <person name="Goudeau D."/>
            <person name="Ryan E.M."/>
            <person name="Malmstrom R.R."/>
            <person name="Blanchard J."/>
            <person name="Woyke T."/>
        </authorList>
    </citation>
    <scope>NUCLEOTIDE SEQUENCE</scope>
    <source>
        <strain evidence="1">BAV1</strain>
    </source>
</reference>
<evidence type="ECO:0000313" key="1">
    <source>
        <dbReference type="EMBL" id="AYV76932.1"/>
    </source>
</evidence>
<protein>
    <submittedName>
        <fullName evidence="1">Uncharacterized protein</fullName>
    </submittedName>
</protein>
<accession>A0A3G4ZPU8</accession>
<organism evidence="1">
    <name type="scientific">Barrevirus sp</name>
    <dbReference type="NCBI Taxonomy" id="2487763"/>
    <lineage>
        <taxon>Viruses</taxon>
        <taxon>Varidnaviria</taxon>
        <taxon>Bamfordvirae</taxon>
        <taxon>Nucleocytoviricota</taxon>
        <taxon>Megaviricetes</taxon>
        <taxon>Imitervirales</taxon>
        <taxon>Mimiviridae</taxon>
        <taxon>Klosneuvirinae</taxon>
    </lineage>
</organism>
<dbReference type="EMBL" id="MK072001">
    <property type="protein sequence ID" value="AYV76932.1"/>
    <property type="molecule type" value="Genomic_DNA"/>
</dbReference>
<proteinExistence type="predicted"/>